<comment type="caution">
    <text evidence="3">The sequence shown here is derived from an EMBL/GenBank/DDBJ whole genome shotgun (WGS) entry which is preliminary data.</text>
</comment>
<evidence type="ECO:0000313" key="3">
    <source>
        <dbReference type="EMBL" id="KAK2169788.1"/>
    </source>
</evidence>
<evidence type="ECO:0000256" key="2">
    <source>
        <dbReference type="SAM" id="SignalP"/>
    </source>
</evidence>
<gene>
    <name evidence="3" type="ORF">LSH36_7g17022</name>
</gene>
<keyword evidence="1" id="KW-0812">Transmembrane</keyword>
<sequence length="121" mass="13324">MSFTVNQLGLLALCLLGLLNTGLSLRCIECNVWKAGYGHLCDNPLIRDDCLASSTIISRVCVKTKVPEFGDECHFYDMAGGINIECYCNSDECNSSHKLHLSLITIMTALVISVISTWHLL</sequence>
<accession>A0AAD9KDR3</accession>
<reference evidence="3" key="1">
    <citation type="journal article" date="2023" name="Mol. Biol. Evol.">
        <title>Third-Generation Sequencing Reveals the Adaptive Role of the Epigenome in Three Deep-Sea Polychaetes.</title>
        <authorList>
            <person name="Perez M."/>
            <person name="Aroh O."/>
            <person name="Sun Y."/>
            <person name="Lan Y."/>
            <person name="Juniper S.K."/>
            <person name="Young C.R."/>
            <person name="Angers B."/>
            <person name="Qian P.Y."/>
        </authorList>
    </citation>
    <scope>NUCLEOTIDE SEQUENCE</scope>
    <source>
        <strain evidence="3">P08H-3</strain>
    </source>
</reference>
<evidence type="ECO:0000256" key="1">
    <source>
        <dbReference type="SAM" id="Phobius"/>
    </source>
</evidence>
<keyword evidence="4" id="KW-1185">Reference proteome</keyword>
<dbReference type="Proteomes" id="UP001208570">
    <property type="component" value="Unassembled WGS sequence"/>
</dbReference>
<dbReference type="AlphaFoldDB" id="A0AAD9KDR3"/>
<keyword evidence="1" id="KW-1133">Transmembrane helix</keyword>
<organism evidence="3 4">
    <name type="scientific">Paralvinella palmiformis</name>
    <dbReference type="NCBI Taxonomy" id="53620"/>
    <lineage>
        <taxon>Eukaryota</taxon>
        <taxon>Metazoa</taxon>
        <taxon>Spiralia</taxon>
        <taxon>Lophotrochozoa</taxon>
        <taxon>Annelida</taxon>
        <taxon>Polychaeta</taxon>
        <taxon>Sedentaria</taxon>
        <taxon>Canalipalpata</taxon>
        <taxon>Terebellida</taxon>
        <taxon>Terebelliformia</taxon>
        <taxon>Alvinellidae</taxon>
        <taxon>Paralvinella</taxon>
    </lineage>
</organism>
<dbReference type="EMBL" id="JAODUP010000007">
    <property type="protein sequence ID" value="KAK2169788.1"/>
    <property type="molecule type" value="Genomic_DNA"/>
</dbReference>
<protein>
    <recommendedName>
        <fullName evidence="5">Protein quiver</fullName>
    </recommendedName>
</protein>
<proteinExistence type="predicted"/>
<feature type="chain" id="PRO_5042125221" description="Protein quiver" evidence="2">
    <location>
        <begin position="25"/>
        <end position="121"/>
    </location>
</feature>
<feature type="signal peptide" evidence="2">
    <location>
        <begin position="1"/>
        <end position="24"/>
    </location>
</feature>
<evidence type="ECO:0008006" key="5">
    <source>
        <dbReference type="Google" id="ProtNLM"/>
    </source>
</evidence>
<keyword evidence="2" id="KW-0732">Signal</keyword>
<keyword evidence="1" id="KW-0472">Membrane</keyword>
<name>A0AAD9KDR3_9ANNE</name>
<feature type="transmembrane region" description="Helical" evidence="1">
    <location>
        <begin position="99"/>
        <end position="120"/>
    </location>
</feature>
<evidence type="ECO:0000313" key="4">
    <source>
        <dbReference type="Proteomes" id="UP001208570"/>
    </source>
</evidence>